<feature type="transmembrane region" description="Helical" evidence="1">
    <location>
        <begin position="63"/>
        <end position="85"/>
    </location>
</feature>
<keyword evidence="1" id="KW-0472">Membrane</keyword>
<evidence type="ECO:0000256" key="1">
    <source>
        <dbReference type="SAM" id="Phobius"/>
    </source>
</evidence>
<feature type="transmembrane region" description="Helical" evidence="1">
    <location>
        <begin position="39"/>
        <end position="57"/>
    </location>
</feature>
<protein>
    <recommendedName>
        <fullName evidence="4">DUF4175 domain-containing protein</fullName>
    </recommendedName>
</protein>
<feature type="transmembrane region" description="Helical" evidence="1">
    <location>
        <begin position="92"/>
        <end position="113"/>
    </location>
</feature>
<evidence type="ECO:0000313" key="3">
    <source>
        <dbReference type="Proteomes" id="UP000284395"/>
    </source>
</evidence>
<feature type="transmembrane region" description="Helical" evidence="1">
    <location>
        <begin position="12"/>
        <end position="32"/>
    </location>
</feature>
<feature type="transmembrane region" description="Helical" evidence="1">
    <location>
        <begin position="125"/>
        <end position="143"/>
    </location>
</feature>
<evidence type="ECO:0008006" key="4">
    <source>
        <dbReference type="Google" id="ProtNLM"/>
    </source>
</evidence>
<sequence>MLILVSASSDEFVPEAAMILALLLIIPLTLFLCGLLFTLAVYALPFFVGVSLGLWMHESGSGAFTALLTGLAAAIATLILGQMLFALARSPVLRLGVALLFAVPAAFAGYQAIQGIAALAAVPDIWRHVLGAAGALIVGTAAWSRLAAFDLPRAQGAPAPFGR</sequence>
<accession>A0A420ENX9</accession>
<keyword evidence="3" id="KW-1185">Reference proteome</keyword>
<keyword evidence="1" id="KW-0812">Transmembrane</keyword>
<dbReference type="Proteomes" id="UP000284395">
    <property type="component" value="Unassembled WGS sequence"/>
</dbReference>
<keyword evidence="1" id="KW-1133">Transmembrane helix</keyword>
<proteinExistence type="predicted"/>
<evidence type="ECO:0000313" key="2">
    <source>
        <dbReference type="EMBL" id="RKF22354.1"/>
    </source>
</evidence>
<comment type="caution">
    <text evidence="2">The sequence shown here is derived from an EMBL/GenBank/DDBJ whole genome shotgun (WGS) entry which is preliminary data.</text>
</comment>
<dbReference type="AlphaFoldDB" id="A0A420ENX9"/>
<dbReference type="EMBL" id="RAPF01000002">
    <property type="protein sequence ID" value="RKF22354.1"/>
    <property type="molecule type" value="Genomic_DNA"/>
</dbReference>
<gene>
    <name evidence="2" type="ORF">D6851_03720</name>
</gene>
<organism evidence="2 3">
    <name type="scientific">Altericroceibacterium spongiae</name>
    <dbReference type="NCBI Taxonomy" id="2320269"/>
    <lineage>
        <taxon>Bacteria</taxon>
        <taxon>Pseudomonadati</taxon>
        <taxon>Pseudomonadota</taxon>
        <taxon>Alphaproteobacteria</taxon>
        <taxon>Sphingomonadales</taxon>
        <taxon>Erythrobacteraceae</taxon>
        <taxon>Altericroceibacterium</taxon>
    </lineage>
</organism>
<name>A0A420ENX9_9SPHN</name>
<reference evidence="2 3" key="1">
    <citation type="submission" date="2018-09" db="EMBL/GenBank/DDBJ databases">
        <title>Altererythrobacter spongiae sp. nov., isolated from a marine sponge.</title>
        <authorList>
            <person name="Zhuang L."/>
            <person name="Luo L."/>
        </authorList>
    </citation>
    <scope>NUCLEOTIDE SEQUENCE [LARGE SCALE GENOMIC DNA]</scope>
    <source>
        <strain evidence="2 3">HN-Y73</strain>
    </source>
</reference>